<dbReference type="RefSeq" id="WP_398277541.1">
    <property type="nucleotide sequence ID" value="NZ_JBITLV010000002.1"/>
</dbReference>
<gene>
    <name evidence="6" type="ORF">ACIB24_07525</name>
</gene>
<keyword evidence="7" id="KW-1185">Reference proteome</keyword>
<dbReference type="Proteomes" id="UP001612915">
    <property type="component" value="Unassembled WGS sequence"/>
</dbReference>
<dbReference type="InterPro" id="IPR009057">
    <property type="entry name" value="Homeodomain-like_sf"/>
</dbReference>
<proteinExistence type="predicted"/>
<evidence type="ECO:0000256" key="3">
    <source>
        <dbReference type="ARBA" id="ARBA00023163"/>
    </source>
</evidence>
<feature type="domain" description="HTH tetR-type" evidence="5">
    <location>
        <begin position="1"/>
        <end position="61"/>
    </location>
</feature>
<keyword evidence="2 4" id="KW-0238">DNA-binding</keyword>
<reference evidence="6 7" key="1">
    <citation type="submission" date="2024-10" db="EMBL/GenBank/DDBJ databases">
        <title>The Natural Products Discovery Center: Release of the First 8490 Sequenced Strains for Exploring Actinobacteria Biosynthetic Diversity.</title>
        <authorList>
            <person name="Kalkreuter E."/>
            <person name="Kautsar S.A."/>
            <person name="Yang D."/>
            <person name="Bader C.D."/>
            <person name="Teijaro C.N."/>
            <person name="Fluegel L."/>
            <person name="Davis C.M."/>
            <person name="Simpson J.R."/>
            <person name="Lauterbach L."/>
            <person name="Steele A.D."/>
            <person name="Gui C."/>
            <person name="Meng S."/>
            <person name="Li G."/>
            <person name="Viehrig K."/>
            <person name="Ye F."/>
            <person name="Su P."/>
            <person name="Kiefer A.F."/>
            <person name="Nichols A."/>
            <person name="Cepeda A.J."/>
            <person name="Yan W."/>
            <person name="Fan B."/>
            <person name="Jiang Y."/>
            <person name="Adhikari A."/>
            <person name="Zheng C.-J."/>
            <person name="Schuster L."/>
            <person name="Cowan T.M."/>
            <person name="Smanski M.J."/>
            <person name="Chevrette M.G."/>
            <person name="De Carvalho L.P.S."/>
            <person name="Shen B."/>
        </authorList>
    </citation>
    <scope>NUCLEOTIDE SEQUENCE [LARGE SCALE GENOMIC DNA]</scope>
    <source>
        <strain evidence="6 7">NPDC049639</strain>
    </source>
</reference>
<name>A0ABW8AKK4_9ACTN</name>
<dbReference type="PANTHER" id="PTHR30055:SF234">
    <property type="entry name" value="HTH-TYPE TRANSCRIPTIONAL REGULATOR BETI"/>
    <property type="match status" value="1"/>
</dbReference>
<feature type="DNA-binding region" description="H-T-H motif" evidence="4">
    <location>
        <begin position="24"/>
        <end position="43"/>
    </location>
</feature>
<organism evidence="6 7">
    <name type="scientific">Spongisporangium articulatum</name>
    <dbReference type="NCBI Taxonomy" id="3362603"/>
    <lineage>
        <taxon>Bacteria</taxon>
        <taxon>Bacillati</taxon>
        <taxon>Actinomycetota</taxon>
        <taxon>Actinomycetes</taxon>
        <taxon>Kineosporiales</taxon>
        <taxon>Kineosporiaceae</taxon>
        <taxon>Spongisporangium</taxon>
    </lineage>
</organism>
<dbReference type="InterPro" id="IPR050109">
    <property type="entry name" value="HTH-type_TetR-like_transc_reg"/>
</dbReference>
<dbReference type="EMBL" id="JBITLV010000002">
    <property type="protein sequence ID" value="MFI7586910.1"/>
    <property type="molecule type" value="Genomic_DNA"/>
</dbReference>
<evidence type="ECO:0000256" key="1">
    <source>
        <dbReference type="ARBA" id="ARBA00023015"/>
    </source>
</evidence>
<sequence length="185" mass="20224">MRSAQRILDAAVRMIEEDGFENVNVVAVAKAAGVSRQTVYTIFGSREDLVGQAMAVVAFDLFKDVRAGLPSDLPPGELLIELVVMARRVVRGHPALSRLLTPGADSPFFEPRAIERALPLAGAFFREALDGLPGLDEADALELIVRIVFSVLLMDSPAVHEDDDLRTSLRRWVLPLLVPVLGSRR</sequence>
<dbReference type="PROSITE" id="PS50977">
    <property type="entry name" value="HTH_TETR_2"/>
    <property type="match status" value="1"/>
</dbReference>
<evidence type="ECO:0000313" key="6">
    <source>
        <dbReference type="EMBL" id="MFI7586910.1"/>
    </source>
</evidence>
<dbReference type="Gene3D" id="1.10.357.10">
    <property type="entry name" value="Tetracycline Repressor, domain 2"/>
    <property type="match status" value="1"/>
</dbReference>
<dbReference type="SUPFAM" id="SSF46689">
    <property type="entry name" value="Homeodomain-like"/>
    <property type="match status" value="1"/>
</dbReference>
<dbReference type="PANTHER" id="PTHR30055">
    <property type="entry name" value="HTH-TYPE TRANSCRIPTIONAL REGULATOR RUTR"/>
    <property type="match status" value="1"/>
</dbReference>
<keyword evidence="1" id="KW-0805">Transcription regulation</keyword>
<keyword evidence="3" id="KW-0804">Transcription</keyword>
<dbReference type="InterPro" id="IPR001647">
    <property type="entry name" value="HTH_TetR"/>
</dbReference>
<dbReference type="Pfam" id="PF00440">
    <property type="entry name" value="TetR_N"/>
    <property type="match status" value="1"/>
</dbReference>
<evidence type="ECO:0000259" key="5">
    <source>
        <dbReference type="PROSITE" id="PS50977"/>
    </source>
</evidence>
<dbReference type="PRINTS" id="PR00455">
    <property type="entry name" value="HTHTETR"/>
</dbReference>
<comment type="caution">
    <text evidence="6">The sequence shown here is derived from an EMBL/GenBank/DDBJ whole genome shotgun (WGS) entry which is preliminary data.</text>
</comment>
<evidence type="ECO:0000256" key="2">
    <source>
        <dbReference type="ARBA" id="ARBA00023125"/>
    </source>
</evidence>
<evidence type="ECO:0000313" key="7">
    <source>
        <dbReference type="Proteomes" id="UP001612915"/>
    </source>
</evidence>
<evidence type="ECO:0000256" key="4">
    <source>
        <dbReference type="PROSITE-ProRule" id="PRU00335"/>
    </source>
</evidence>
<protein>
    <submittedName>
        <fullName evidence="6">TetR/AcrR family transcriptional regulator</fullName>
    </submittedName>
</protein>
<accession>A0ABW8AKK4</accession>